<sequence length="154" mass="17078">MVCCPEDLLSPSQLAQRSGVAVSGLHFYEKQGLISSTRTAGNQRRYPRHTLRRLAFIRAAQRVGLSLKDIQAALASLPQERTPTAEDWARLSAGWKAELDARIETLRHLRDDLSGCIGCGCLSLETCTLQNPDDRVRRNLLGKQECRLALSHGP</sequence>
<dbReference type="PANTHER" id="PTHR30204:SF0">
    <property type="entry name" value="REDOX-SENSITIVE TRANSCRIPTIONAL ACTIVATOR SOXR"/>
    <property type="match status" value="1"/>
</dbReference>
<evidence type="ECO:0000256" key="1">
    <source>
        <dbReference type="ARBA" id="ARBA00022714"/>
    </source>
</evidence>
<gene>
    <name evidence="9" type="primary">soxR</name>
    <name evidence="9" type="ORF">DVJ83_18350</name>
</gene>
<proteinExistence type="predicted"/>
<reference evidence="9 10" key="1">
    <citation type="submission" date="2018-07" db="EMBL/GenBank/DDBJ databases">
        <title>Complete Genome and Methylome Analysis of Deinococcus wulumuqiensis NEB 479.</title>
        <authorList>
            <person name="Fomenkov A."/>
            <person name="Luyten Y."/>
            <person name="Vincze T."/>
            <person name="Anton B.P."/>
            <person name="Clark T."/>
            <person name="Roberts R.J."/>
            <person name="Morgan R.D."/>
        </authorList>
    </citation>
    <scope>NUCLEOTIDE SEQUENCE [LARGE SCALE GENOMIC DNA]</scope>
    <source>
        <strain evidence="9 10">NEB 479</strain>
        <plasmid evidence="10">Plasmid pdrdi</plasmid>
    </source>
</reference>
<keyword evidence="5" id="KW-0805">Transcription regulation</keyword>
<evidence type="ECO:0000256" key="3">
    <source>
        <dbReference type="ARBA" id="ARBA00023004"/>
    </source>
</evidence>
<dbReference type="InterPro" id="IPR000551">
    <property type="entry name" value="MerR-type_HTH_dom"/>
</dbReference>
<dbReference type="AlphaFoldDB" id="A0A345IMX7"/>
<dbReference type="PROSITE" id="PS50937">
    <property type="entry name" value="HTH_MERR_2"/>
    <property type="match status" value="1"/>
</dbReference>
<dbReference type="PRINTS" id="PR00040">
    <property type="entry name" value="HTHMERR"/>
</dbReference>
<dbReference type="NCBIfam" id="TIGR01950">
    <property type="entry name" value="SoxR"/>
    <property type="match status" value="1"/>
</dbReference>
<dbReference type="SUPFAM" id="SSF46955">
    <property type="entry name" value="Putative DNA-binding domain"/>
    <property type="match status" value="1"/>
</dbReference>
<keyword evidence="2" id="KW-0479">Metal-binding</keyword>
<dbReference type="InterPro" id="IPR010211">
    <property type="entry name" value="Redox-sen_tscrpt-act_SoxR"/>
</dbReference>
<dbReference type="InterPro" id="IPR009061">
    <property type="entry name" value="DNA-bd_dom_put_sf"/>
</dbReference>
<dbReference type="SMART" id="SM00422">
    <property type="entry name" value="HTH_MERR"/>
    <property type="match status" value="1"/>
</dbReference>
<keyword evidence="1" id="KW-0001">2Fe-2S</keyword>
<organism evidence="9 10">
    <name type="scientific">Deinococcus wulumuqiensis</name>
    <dbReference type="NCBI Taxonomy" id="980427"/>
    <lineage>
        <taxon>Bacteria</taxon>
        <taxon>Thermotogati</taxon>
        <taxon>Deinococcota</taxon>
        <taxon>Deinococci</taxon>
        <taxon>Deinococcales</taxon>
        <taxon>Deinococcaceae</taxon>
        <taxon>Deinococcus</taxon>
    </lineage>
</organism>
<keyword evidence="7" id="KW-0804">Transcription</keyword>
<evidence type="ECO:0000256" key="2">
    <source>
        <dbReference type="ARBA" id="ARBA00022723"/>
    </source>
</evidence>
<dbReference type="GO" id="GO:0051537">
    <property type="term" value="F:2 iron, 2 sulfur cluster binding"/>
    <property type="evidence" value="ECO:0007669"/>
    <property type="project" value="UniProtKB-KW"/>
</dbReference>
<dbReference type="PROSITE" id="PS00552">
    <property type="entry name" value="HTH_MERR_1"/>
    <property type="match status" value="1"/>
</dbReference>
<dbReference type="GO" id="GO:0003700">
    <property type="term" value="F:DNA-binding transcription factor activity"/>
    <property type="evidence" value="ECO:0007669"/>
    <property type="project" value="InterPro"/>
</dbReference>
<evidence type="ECO:0000313" key="9">
    <source>
        <dbReference type="EMBL" id="AXH01050.1"/>
    </source>
</evidence>
<dbReference type="GO" id="GO:0006979">
    <property type="term" value="P:response to oxidative stress"/>
    <property type="evidence" value="ECO:0007669"/>
    <property type="project" value="InterPro"/>
</dbReference>
<evidence type="ECO:0000256" key="7">
    <source>
        <dbReference type="ARBA" id="ARBA00023163"/>
    </source>
</evidence>
<evidence type="ECO:0000259" key="8">
    <source>
        <dbReference type="PROSITE" id="PS50937"/>
    </source>
</evidence>
<dbReference type="KEGG" id="dwu:DVJ83_18350"/>
<dbReference type="PANTHER" id="PTHR30204">
    <property type="entry name" value="REDOX-CYCLING DRUG-SENSING TRANSCRIPTIONAL ACTIVATOR SOXR"/>
    <property type="match status" value="1"/>
</dbReference>
<dbReference type="RefSeq" id="WP_114673697.1">
    <property type="nucleotide sequence ID" value="NZ_CP031163.1"/>
</dbReference>
<dbReference type="InterPro" id="IPR047057">
    <property type="entry name" value="MerR_fam"/>
</dbReference>
<dbReference type="Gene3D" id="1.10.1660.10">
    <property type="match status" value="1"/>
</dbReference>
<evidence type="ECO:0000256" key="4">
    <source>
        <dbReference type="ARBA" id="ARBA00023014"/>
    </source>
</evidence>
<evidence type="ECO:0000256" key="5">
    <source>
        <dbReference type="ARBA" id="ARBA00023015"/>
    </source>
</evidence>
<dbReference type="EMBL" id="CP031163">
    <property type="protein sequence ID" value="AXH01050.1"/>
    <property type="molecule type" value="Genomic_DNA"/>
</dbReference>
<dbReference type="GO" id="GO:0046872">
    <property type="term" value="F:metal ion binding"/>
    <property type="evidence" value="ECO:0007669"/>
    <property type="project" value="UniProtKB-KW"/>
</dbReference>
<keyword evidence="3" id="KW-0408">Iron</keyword>
<feature type="domain" description="HTH merR-type" evidence="8">
    <location>
        <begin position="8"/>
        <end position="76"/>
    </location>
</feature>
<dbReference type="GO" id="GO:0003677">
    <property type="term" value="F:DNA binding"/>
    <property type="evidence" value="ECO:0007669"/>
    <property type="project" value="UniProtKB-KW"/>
</dbReference>
<dbReference type="InterPro" id="IPR015358">
    <property type="entry name" value="Tscrpt_reg_MerR_DNA-bd"/>
</dbReference>
<evidence type="ECO:0000313" key="10">
    <source>
        <dbReference type="Proteomes" id="UP000253744"/>
    </source>
</evidence>
<accession>A0A345IMX7</accession>
<dbReference type="Proteomes" id="UP000253744">
    <property type="component" value="Plasmid pDrdI"/>
</dbReference>
<keyword evidence="9" id="KW-0614">Plasmid</keyword>
<dbReference type="CDD" id="cd01110">
    <property type="entry name" value="HTH_SoxR"/>
    <property type="match status" value="1"/>
</dbReference>
<name>A0A345IMX7_9DEIO</name>
<protein>
    <submittedName>
        <fullName evidence="9">Redox-sensitive transcriptional activator SoxR</fullName>
    </submittedName>
</protein>
<dbReference type="Pfam" id="PF09278">
    <property type="entry name" value="MerR-DNA-bind"/>
    <property type="match status" value="1"/>
</dbReference>
<keyword evidence="4" id="KW-0411">Iron-sulfur</keyword>
<geneLocation type="plasmid" evidence="10">
    <name>pdrdi</name>
</geneLocation>
<dbReference type="Pfam" id="PF00376">
    <property type="entry name" value="MerR"/>
    <property type="match status" value="1"/>
</dbReference>
<evidence type="ECO:0000256" key="6">
    <source>
        <dbReference type="ARBA" id="ARBA00023125"/>
    </source>
</evidence>
<keyword evidence="6" id="KW-0238">DNA-binding</keyword>